<dbReference type="EMBL" id="CADEPM010000013">
    <property type="protein sequence ID" value="CAB3411299.1"/>
    <property type="molecule type" value="Genomic_DNA"/>
</dbReference>
<evidence type="ECO:0000256" key="3">
    <source>
        <dbReference type="ARBA" id="ARBA00022692"/>
    </source>
</evidence>
<dbReference type="InterPro" id="IPR000609">
    <property type="entry name" value="7TM_GPCR_serpentine_rcpt_Srg"/>
</dbReference>
<evidence type="ECO:0000313" key="8">
    <source>
        <dbReference type="Proteomes" id="UP000494206"/>
    </source>
</evidence>
<dbReference type="Proteomes" id="UP000494206">
    <property type="component" value="Unassembled WGS sequence"/>
</dbReference>
<dbReference type="GO" id="GO:0007606">
    <property type="term" value="P:sensory perception of chemical stimulus"/>
    <property type="evidence" value="ECO:0007669"/>
    <property type="project" value="UniProtKB-UniRule"/>
</dbReference>
<name>A0A8S1FBI2_9PELO</name>
<comment type="caution">
    <text evidence="7">The sequence shown here is derived from an EMBL/GenBank/DDBJ whole genome shotgun (WGS) entry which is preliminary data.</text>
</comment>
<feature type="transmembrane region" description="Helical" evidence="6">
    <location>
        <begin position="112"/>
        <end position="132"/>
    </location>
</feature>
<evidence type="ECO:0000256" key="5">
    <source>
        <dbReference type="ARBA" id="ARBA00023136"/>
    </source>
</evidence>
<dbReference type="AlphaFoldDB" id="A0A8S1FBI2"/>
<dbReference type="OrthoDB" id="5788001at2759"/>
<dbReference type="Pfam" id="PF02118">
    <property type="entry name" value="Srg"/>
    <property type="match status" value="1"/>
</dbReference>
<sequence length="162" mass="18777">MWFIIPAKSYAFIDNRGYMDLEYQKVFNLSSSFLASIAALIFGMITLTLTIPIAIFLMKSNLKVSQIRLIIFEIFMAIFTFIYASVQGTLYYSLYVTSDMKLRDSVMDIRTYAIDIFILPQAWTLLALSPMIRSYTFKFVTNQISSFESNVEHSNMAFIKRK</sequence>
<keyword evidence="4 6" id="KW-1133">Transmembrane helix</keyword>
<dbReference type="GO" id="GO:0016020">
    <property type="term" value="C:membrane"/>
    <property type="evidence" value="ECO:0007669"/>
    <property type="project" value="UniProtKB-SubCell"/>
</dbReference>
<organism evidence="7 8">
    <name type="scientific">Caenorhabditis bovis</name>
    <dbReference type="NCBI Taxonomy" id="2654633"/>
    <lineage>
        <taxon>Eukaryota</taxon>
        <taxon>Metazoa</taxon>
        <taxon>Ecdysozoa</taxon>
        <taxon>Nematoda</taxon>
        <taxon>Chromadorea</taxon>
        <taxon>Rhabditida</taxon>
        <taxon>Rhabditina</taxon>
        <taxon>Rhabditomorpha</taxon>
        <taxon>Rhabditoidea</taxon>
        <taxon>Rhabditidae</taxon>
        <taxon>Peloderinae</taxon>
        <taxon>Caenorhabditis</taxon>
    </lineage>
</organism>
<comment type="caution">
    <text evidence="6">Lacks conserved residue(s) required for the propagation of feature annotation.</text>
</comment>
<comment type="similarity">
    <text evidence="2 6">Belongs to the nematode receptor-like protein srg family.</text>
</comment>
<comment type="subcellular location">
    <subcellularLocation>
        <location evidence="1">Membrane</location>
        <topology evidence="1">Multi-pass membrane protein</topology>
    </subcellularLocation>
</comment>
<keyword evidence="5 6" id="KW-0472">Membrane</keyword>
<evidence type="ECO:0000256" key="4">
    <source>
        <dbReference type="ARBA" id="ARBA00022989"/>
    </source>
</evidence>
<keyword evidence="3 6" id="KW-0812">Transmembrane</keyword>
<proteinExistence type="inferred from homology"/>
<keyword evidence="8" id="KW-1185">Reference proteome</keyword>
<protein>
    <recommendedName>
        <fullName evidence="6">Serpentine receptor class gamma</fullName>
    </recommendedName>
</protein>
<dbReference type="GO" id="GO:0004888">
    <property type="term" value="F:transmembrane signaling receptor activity"/>
    <property type="evidence" value="ECO:0007669"/>
    <property type="project" value="InterPro"/>
</dbReference>
<reference evidence="7 8" key="1">
    <citation type="submission" date="2020-04" db="EMBL/GenBank/DDBJ databases">
        <authorList>
            <person name="Laetsch R D."/>
            <person name="Stevens L."/>
            <person name="Kumar S."/>
            <person name="Blaxter L. M."/>
        </authorList>
    </citation>
    <scope>NUCLEOTIDE SEQUENCE [LARGE SCALE GENOMIC DNA]</scope>
</reference>
<evidence type="ECO:0000256" key="2">
    <source>
        <dbReference type="ARBA" id="ARBA00005692"/>
    </source>
</evidence>
<evidence type="ECO:0000313" key="7">
    <source>
        <dbReference type="EMBL" id="CAB3411299.1"/>
    </source>
</evidence>
<accession>A0A8S1FBI2</accession>
<evidence type="ECO:0000256" key="1">
    <source>
        <dbReference type="ARBA" id="ARBA00004141"/>
    </source>
</evidence>
<feature type="transmembrane region" description="Helical" evidence="6">
    <location>
        <begin position="69"/>
        <end position="92"/>
    </location>
</feature>
<feature type="transmembrane region" description="Helical" evidence="6">
    <location>
        <begin position="33"/>
        <end position="57"/>
    </location>
</feature>
<gene>
    <name evidence="7" type="ORF">CBOVIS_LOCUS12706</name>
</gene>
<evidence type="ECO:0000256" key="6">
    <source>
        <dbReference type="RuleBase" id="RU280813"/>
    </source>
</evidence>